<keyword evidence="9 11" id="KW-1208">Phospholipid metabolism</keyword>
<protein>
    <recommendedName>
        <fullName evidence="11">Phosphatidylserine decarboxylase proenzyme</fullName>
        <ecNumber evidence="11">4.1.1.65</ecNumber>
    </recommendedName>
    <component>
        <recommendedName>
            <fullName evidence="11">Phosphatidylserine decarboxylase alpha chain</fullName>
        </recommendedName>
    </component>
    <component>
        <recommendedName>
            <fullName evidence="11">Phosphatidylserine decarboxylase beta chain</fullName>
        </recommendedName>
    </component>
</protein>
<comment type="subunit">
    <text evidence="11">Heterodimer of a large membrane-associated beta subunit and a small pyruvoyl-containing alpha subunit.</text>
</comment>
<comment type="PTM">
    <text evidence="11">Is synthesized initially as an inactive proenzyme. Formation of the active enzyme involves a self-maturation process in which the active site pyruvoyl group is generated from an internal serine residue via an autocatalytic post-translational modification. Two non-identical subunits are generated from the proenzyme in this reaction, and the pyruvate is formed at the N-terminus of the alpha chain, which is derived from the carboxyl end of the proenzyme. The post-translation cleavage follows an unusual pathway, termed non-hydrolytic serinolysis, in which the side chain hydroxyl group of the serine supplies its oxygen atom to form the C-terminus of the beta chain, while the remainder of the serine residue undergoes an oxidative deamination to produce ammonia and the pyruvoyl prosthetic group on the alpha chain.</text>
</comment>
<dbReference type="HAMAP" id="MF_00664">
    <property type="entry name" value="PS_decarb_PSD_A"/>
    <property type="match status" value="1"/>
</dbReference>
<comment type="function">
    <text evidence="11">Catalyzes the formation of phosphatidylethanolamine (PtdEtn) from phosphatidylserine (PtdSer).</text>
</comment>
<dbReference type="InterPro" id="IPR033175">
    <property type="entry name" value="PSD-A"/>
</dbReference>
<accession>A0A5A8F2H4</accession>
<keyword evidence="8 11" id="KW-0456">Lyase</keyword>
<evidence type="ECO:0000256" key="3">
    <source>
        <dbReference type="ARBA" id="ARBA00022793"/>
    </source>
</evidence>
<dbReference type="NCBIfam" id="NF003678">
    <property type="entry name" value="PRK05305.1-2"/>
    <property type="match status" value="1"/>
</dbReference>
<evidence type="ECO:0000313" key="13">
    <source>
        <dbReference type="EMBL" id="KAA0258003.1"/>
    </source>
</evidence>
<comment type="similarity">
    <text evidence="11">Belongs to the phosphatidylserine decarboxylase family. PSD-A subfamily.</text>
</comment>
<dbReference type="PANTHER" id="PTHR35809">
    <property type="entry name" value="ARCHAETIDYLSERINE DECARBOXYLASE PROENZYME-RELATED"/>
    <property type="match status" value="1"/>
</dbReference>
<keyword evidence="3 11" id="KW-0210">Decarboxylase</keyword>
<keyword evidence="1 11" id="KW-1003">Cell membrane</keyword>
<keyword evidence="4 11" id="KW-0443">Lipid metabolism</keyword>
<evidence type="ECO:0000256" key="12">
    <source>
        <dbReference type="SAM" id="Phobius"/>
    </source>
</evidence>
<sequence>MIAKEGFPFILTAVVAFLVVLIIPKQLLLLMIIILLALFVWFFRDPERDIPPFEGIVVSPADGKVVDISEEKVDGQEFKKISIFMNVFDVHVNRVPLTGEVVSVEHKPGKFLAANKPESSIENEQNIIKMITEYGEVIIKQVAGLVARRTVSYLKPGDKALIGERLGIIKFSSRVDLYLPVNAHIVVDLNDKVKAGESIIARFENK</sequence>
<comment type="pathway">
    <text evidence="11">Phospholipid metabolism; phosphatidylethanolamine biosynthesis; phosphatidylethanolamine from CDP-diacylglycerol: step 2/2.</text>
</comment>
<feature type="modified residue" description="Pyruvic acid (Ser); by autocatalysis" evidence="11">
    <location>
        <position position="173"/>
    </location>
</feature>
<dbReference type="OrthoDB" id="9790893at2"/>
<dbReference type="EMBL" id="VFJB01000005">
    <property type="protein sequence ID" value="KAA0258003.1"/>
    <property type="molecule type" value="Genomic_DNA"/>
</dbReference>
<evidence type="ECO:0000256" key="9">
    <source>
        <dbReference type="ARBA" id="ARBA00023264"/>
    </source>
</evidence>
<dbReference type="NCBIfam" id="NF003685">
    <property type="entry name" value="PRK05305.2-5"/>
    <property type="match status" value="1"/>
</dbReference>
<feature type="chain" id="PRO_5023554733" description="Phosphatidylserine decarboxylase beta chain" evidence="11">
    <location>
        <begin position="1"/>
        <end position="172"/>
    </location>
</feature>
<comment type="caution">
    <text evidence="11">Lacks conserved residue(s) required for the propagation of feature annotation.</text>
</comment>
<dbReference type="RefSeq" id="WP_149266324.1">
    <property type="nucleotide sequence ID" value="NZ_VFJB01000005.1"/>
</dbReference>
<dbReference type="Proteomes" id="UP000322876">
    <property type="component" value="Unassembled WGS sequence"/>
</dbReference>
<evidence type="ECO:0000256" key="1">
    <source>
        <dbReference type="ARBA" id="ARBA00022475"/>
    </source>
</evidence>
<gene>
    <name evidence="11" type="primary">psd</name>
    <name evidence="13" type="ORF">FHQ18_06310</name>
</gene>
<keyword evidence="5 11" id="KW-0472">Membrane</keyword>
<evidence type="ECO:0000256" key="10">
    <source>
        <dbReference type="ARBA" id="ARBA00023317"/>
    </source>
</evidence>
<comment type="caution">
    <text evidence="13">The sequence shown here is derived from an EMBL/GenBank/DDBJ whole genome shotgun (WGS) entry which is preliminary data.</text>
</comment>
<keyword evidence="6 11" id="KW-0865">Zymogen</keyword>
<evidence type="ECO:0000256" key="11">
    <source>
        <dbReference type="HAMAP-Rule" id="MF_00664"/>
    </source>
</evidence>
<keyword evidence="7 11" id="KW-0594">Phospholipid biosynthesis</keyword>
<dbReference type="PANTHER" id="PTHR35809:SF1">
    <property type="entry name" value="ARCHAETIDYLSERINE DECARBOXYLASE PROENZYME-RELATED"/>
    <property type="match status" value="1"/>
</dbReference>
<feature type="transmembrane region" description="Helical" evidence="12">
    <location>
        <begin position="6"/>
        <end position="22"/>
    </location>
</feature>
<evidence type="ECO:0000313" key="14">
    <source>
        <dbReference type="Proteomes" id="UP000322876"/>
    </source>
</evidence>
<keyword evidence="10 11" id="KW-0670">Pyruvate</keyword>
<feature type="active site" description="Schiff-base intermediate with substrate; via pyruvic acid" evidence="11">
    <location>
        <position position="173"/>
    </location>
</feature>
<organism evidence="13 14">
    <name type="scientific">Deferribacter autotrophicus</name>
    <dbReference type="NCBI Taxonomy" id="500465"/>
    <lineage>
        <taxon>Bacteria</taxon>
        <taxon>Pseudomonadati</taxon>
        <taxon>Deferribacterota</taxon>
        <taxon>Deferribacteres</taxon>
        <taxon>Deferribacterales</taxon>
        <taxon>Deferribacteraceae</taxon>
        <taxon>Deferribacter</taxon>
    </lineage>
</organism>
<proteinExistence type="inferred from homology"/>
<comment type="cofactor">
    <cofactor evidence="11">
        <name>pyruvate</name>
        <dbReference type="ChEBI" id="CHEBI:15361"/>
    </cofactor>
    <text evidence="11">Binds 1 pyruvoyl group covalently per subunit.</text>
</comment>
<dbReference type="EC" id="4.1.1.65" evidence="11"/>
<dbReference type="GO" id="GO:0005886">
    <property type="term" value="C:plasma membrane"/>
    <property type="evidence" value="ECO:0007669"/>
    <property type="project" value="UniProtKB-SubCell"/>
</dbReference>
<keyword evidence="12" id="KW-1133">Transmembrane helix</keyword>
<feature type="chain" id="PRO_5023554734" description="Phosphatidylserine decarboxylase alpha chain" evidence="11">
    <location>
        <begin position="173"/>
        <end position="206"/>
    </location>
</feature>
<dbReference type="Pfam" id="PF02666">
    <property type="entry name" value="PS_Dcarbxylase"/>
    <property type="match status" value="1"/>
</dbReference>
<dbReference type="GO" id="GO:0006646">
    <property type="term" value="P:phosphatidylethanolamine biosynthetic process"/>
    <property type="evidence" value="ECO:0007669"/>
    <property type="project" value="UniProtKB-UniRule"/>
</dbReference>
<dbReference type="InterPro" id="IPR003817">
    <property type="entry name" value="PS_Dcarbxylase"/>
</dbReference>
<evidence type="ECO:0000256" key="2">
    <source>
        <dbReference type="ARBA" id="ARBA00022516"/>
    </source>
</evidence>
<comment type="catalytic activity">
    <reaction evidence="11">
        <text>a 1,2-diacyl-sn-glycero-3-phospho-L-serine + H(+) = a 1,2-diacyl-sn-glycero-3-phosphoethanolamine + CO2</text>
        <dbReference type="Rhea" id="RHEA:20828"/>
        <dbReference type="ChEBI" id="CHEBI:15378"/>
        <dbReference type="ChEBI" id="CHEBI:16526"/>
        <dbReference type="ChEBI" id="CHEBI:57262"/>
        <dbReference type="ChEBI" id="CHEBI:64612"/>
        <dbReference type="EC" id="4.1.1.65"/>
    </reaction>
</comment>
<evidence type="ECO:0000256" key="6">
    <source>
        <dbReference type="ARBA" id="ARBA00023145"/>
    </source>
</evidence>
<dbReference type="AlphaFoldDB" id="A0A5A8F2H4"/>
<reference evidence="13 14" key="1">
    <citation type="submission" date="2019-06" db="EMBL/GenBank/DDBJ databases">
        <title>Genomic insights into carbon and energy metabolism of Deferribacter autotrophicus revealed new metabolic traits in the phylum Deferribacteres.</title>
        <authorList>
            <person name="Slobodkin A.I."/>
            <person name="Slobodkina G.B."/>
            <person name="Allioux M."/>
            <person name="Alain K."/>
            <person name="Jebbar M."/>
            <person name="Shadrin V."/>
            <person name="Kublanov I.V."/>
            <person name="Toshchakov S.V."/>
            <person name="Bonch-Osmolovskaya E.A."/>
        </authorList>
    </citation>
    <scope>NUCLEOTIDE SEQUENCE [LARGE SCALE GENOMIC DNA]</scope>
    <source>
        <strain evidence="13 14">SL50</strain>
    </source>
</reference>
<name>A0A5A8F2H4_9BACT</name>
<keyword evidence="12" id="KW-0812">Transmembrane</keyword>
<evidence type="ECO:0000256" key="4">
    <source>
        <dbReference type="ARBA" id="ARBA00023098"/>
    </source>
</evidence>
<evidence type="ECO:0000256" key="7">
    <source>
        <dbReference type="ARBA" id="ARBA00023209"/>
    </source>
</evidence>
<keyword evidence="14" id="KW-1185">Reference proteome</keyword>
<dbReference type="UniPathway" id="UPA00558">
    <property type="reaction ID" value="UER00616"/>
</dbReference>
<dbReference type="GO" id="GO:0004609">
    <property type="term" value="F:phosphatidylserine decarboxylase activity"/>
    <property type="evidence" value="ECO:0007669"/>
    <property type="project" value="UniProtKB-UniRule"/>
</dbReference>
<comment type="subcellular location">
    <subcellularLocation>
        <location evidence="11">Cell membrane</location>
        <topology evidence="11">Peripheral membrane protein</topology>
    </subcellularLocation>
</comment>
<evidence type="ECO:0000256" key="5">
    <source>
        <dbReference type="ARBA" id="ARBA00023136"/>
    </source>
</evidence>
<keyword evidence="2 11" id="KW-0444">Lipid biosynthesis</keyword>
<evidence type="ECO:0000256" key="8">
    <source>
        <dbReference type="ARBA" id="ARBA00023239"/>
    </source>
</evidence>